<evidence type="ECO:0000256" key="3">
    <source>
        <dbReference type="ARBA" id="ARBA00022691"/>
    </source>
</evidence>
<keyword evidence="1" id="KW-0489">Methyltransferase</keyword>
<dbReference type="Pfam" id="PF02086">
    <property type="entry name" value="MethyltransfD12"/>
    <property type="match status" value="2"/>
</dbReference>
<accession>A0A6C0EXQ4</accession>
<keyword evidence="3" id="KW-0949">S-adenosyl-L-methionine</keyword>
<keyword evidence="2" id="KW-0808">Transferase</keyword>
<reference evidence="4" key="1">
    <citation type="journal article" date="2020" name="Nature">
        <title>Giant virus diversity and host interactions through global metagenomics.</title>
        <authorList>
            <person name="Schulz F."/>
            <person name="Roux S."/>
            <person name="Paez-Espino D."/>
            <person name="Jungbluth S."/>
            <person name="Walsh D.A."/>
            <person name="Denef V.J."/>
            <person name="McMahon K.D."/>
            <person name="Konstantinidis K.T."/>
            <person name="Eloe-Fadrosh E.A."/>
            <person name="Kyrpides N.C."/>
            <person name="Woyke T."/>
        </authorList>
    </citation>
    <scope>NUCLEOTIDE SEQUENCE</scope>
    <source>
        <strain evidence="4">GVMAG-M-3300009161-34</strain>
    </source>
</reference>
<organism evidence="4">
    <name type="scientific">viral metagenome</name>
    <dbReference type="NCBI Taxonomy" id="1070528"/>
    <lineage>
        <taxon>unclassified sequences</taxon>
        <taxon>metagenomes</taxon>
        <taxon>organismal metagenomes</taxon>
    </lineage>
</organism>
<dbReference type="InterPro" id="IPR029063">
    <property type="entry name" value="SAM-dependent_MTases_sf"/>
</dbReference>
<evidence type="ECO:0008006" key="5">
    <source>
        <dbReference type="Google" id="ProtNLM"/>
    </source>
</evidence>
<protein>
    <recommendedName>
        <fullName evidence="5">Methyltransferase</fullName>
    </recommendedName>
</protein>
<dbReference type="GO" id="GO:0009007">
    <property type="term" value="F:site-specific DNA-methyltransferase (adenine-specific) activity"/>
    <property type="evidence" value="ECO:0007669"/>
    <property type="project" value="UniProtKB-EC"/>
</dbReference>
<dbReference type="AlphaFoldDB" id="A0A6C0EXQ4"/>
<dbReference type="EMBL" id="MN738956">
    <property type="protein sequence ID" value="QHT33020.1"/>
    <property type="molecule type" value="Genomic_DNA"/>
</dbReference>
<dbReference type="SUPFAM" id="SSF53335">
    <property type="entry name" value="S-adenosyl-L-methionine-dependent methyltransferases"/>
    <property type="match status" value="1"/>
</dbReference>
<proteinExistence type="predicted"/>
<evidence type="ECO:0000256" key="1">
    <source>
        <dbReference type="ARBA" id="ARBA00022603"/>
    </source>
</evidence>
<name>A0A6C0EXQ4_9ZZZZ</name>
<dbReference type="InterPro" id="IPR012327">
    <property type="entry name" value="MeTrfase_D12"/>
</dbReference>
<evidence type="ECO:0000256" key="2">
    <source>
        <dbReference type="ARBA" id="ARBA00022679"/>
    </source>
</evidence>
<sequence length="388" mass="42581">MSTCVVGGAPKRLNYIGSKFQLLDWITSAMNAKTGLFGGSSVSGAVTVADIFAGTGIVSYHFRTKYGAKVISNDAELYSSVIAHAFTCSVYSEKCKAVIALLCAELEAKRYVVGGGAGGAGGVVAGFVTRNYSPYEGNERMFFTVDNAQRIDYVRRRLEDLKDGVRGDIGKGGGLSDDEYKFILASILITADNVSNVPAVYGCYLKNFKAKAMRAFILEPIHKYTTPCIVGSRTFCSDVLSPAFLGDAAFASTDITYIDPPYNERQYSKNYFPLNIIARNPVHLASVSDAPVLKGKTGIPADCFISPFCKRGGGVCEAAFDKLFRELKTKWIFLSYNSESIVPKEKMLEIMGRYGVASVEECDYKRFKSFKYNGDLEIKEYLFCLRKC</sequence>
<evidence type="ECO:0000313" key="4">
    <source>
        <dbReference type="EMBL" id="QHT33020.1"/>
    </source>
</evidence>
<dbReference type="GO" id="GO:0009307">
    <property type="term" value="P:DNA restriction-modification system"/>
    <property type="evidence" value="ECO:0007669"/>
    <property type="project" value="InterPro"/>
</dbReference>
<dbReference type="GO" id="GO:0032259">
    <property type="term" value="P:methylation"/>
    <property type="evidence" value="ECO:0007669"/>
    <property type="project" value="UniProtKB-KW"/>
</dbReference>